<reference evidence="2 3" key="1">
    <citation type="journal article" date="2020" name="Biotechnol. Biofuels">
        <title>New insights from the biogas microbiome by comprehensive genome-resolved metagenomics of nearly 1600 species originating from multiple anaerobic digesters.</title>
        <authorList>
            <person name="Campanaro S."/>
            <person name="Treu L."/>
            <person name="Rodriguez-R L.M."/>
            <person name="Kovalovszki A."/>
            <person name="Ziels R.M."/>
            <person name="Maus I."/>
            <person name="Zhu X."/>
            <person name="Kougias P.G."/>
            <person name="Basile A."/>
            <person name="Luo G."/>
            <person name="Schluter A."/>
            <person name="Konstantinidis K.T."/>
            <person name="Angelidaki I."/>
        </authorList>
    </citation>
    <scope>NUCLEOTIDE SEQUENCE [LARGE SCALE GENOMIC DNA]</scope>
    <source>
        <strain evidence="2">AS27yjCOA_165</strain>
    </source>
</reference>
<evidence type="ECO:0000256" key="1">
    <source>
        <dbReference type="SAM" id="MobiDB-lite"/>
    </source>
</evidence>
<evidence type="ECO:0000313" key="2">
    <source>
        <dbReference type="EMBL" id="NMB69642.1"/>
    </source>
</evidence>
<dbReference type="AlphaFoldDB" id="A0A7X9DK69"/>
<dbReference type="EMBL" id="JAAZNL010000003">
    <property type="protein sequence ID" value="NMB69642.1"/>
    <property type="molecule type" value="Genomic_DNA"/>
</dbReference>
<dbReference type="CDD" id="cd04762">
    <property type="entry name" value="HTH_MerR-trunc"/>
    <property type="match status" value="1"/>
</dbReference>
<comment type="caution">
    <text evidence="2">The sequence shown here is derived from an EMBL/GenBank/DDBJ whole genome shotgun (WGS) entry which is preliminary data.</text>
</comment>
<accession>A0A7X9DK69</accession>
<proteinExistence type="predicted"/>
<feature type="compositionally biased region" description="Polar residues" evidence="1">
    <location>
        <begin position="1"/>
        <end position="14"/>
    </location>
</feature>
<dbReference type="Gene3D" id="1.10.1660.10">
    <property type="match status" value="1"/>
</dbReference>
<feature type="region of interest" description="Disordered" evidence="1">
    <location>
        <begin position="1"/>
        <end position="20"/>
    </location>
</feature>
<organism evidence="2 3">
    <name type="scientific">candidate division WWE3 bacterium</name>
    <dbReference type="NCBI Taxonomy" id="2053526"/>
    <lineage>
        <taxon>Bacteria</taxon>
        <taxon>Katanobacteria</taxon>
    </lineage>
</organism>
<protein>
    <recommendedName>
        <fullName evidence="4">HTH merR-type domain-containing protein</fullName>
    </recommendedName>
</protein>
<dbReference type="Proteomes" id="UP000526033">
    <property type="component" value="Unassembled WGS sequence"/>
</dbReference>
<name>A0A7X9DK69_UNCKA</name>
<gene>
    <name evidence="2" type="ORF">GYA27_00360</name>
</gene>
<dbReference type="InterPro" id="IPR009061">
    <property type="entry name" value="DNA-bd_dom_put_sf"/>
</dbReference>
<evidence type="ECO:0008006" key="4">
    <source>
        <dbReference type="Google" id="ProtNLM"/>
    </source>
</evidence>
<feature type="non-terminal residue" evidence="2">
    <location>
        <position position="1244"/>
    </location>
</feature>
<sequence>MSNKPAQKNVTENVKQNETDKQVLSVSEAASILKISPTSLRRLEQENKIKSIRQPNGYRIFNTTEIYQLKEDLDNEKKLKQNKHGNFNNVTVRTDTPVQEIKTTEILQTPEIIKTQETAKKHFVLINPALIKEVKALKKPVFYAAMLTILSIGGFKLLSTRYGNDILGKYSVGNFLGLKDTGEINVLADKDLNSDFVFKINIPAIFKADTTAEQNLTVNGNLSVDQLSTLSGGLTTNNQNGDFGTGTITVGIVNFVGAATLNNLAAIDNVTETTLEEALDINGDVTSTGMNDTVVTGINGAPLGDTDPTDDNILMVVDGKWTSVSQTEITSLGTISQGVWEGDPIAPEFGGLGISSFATGDIIFADTNSTWATLNIGGSGLILTSNGSAPEWATPTSLLGNAWLLSGNTGTNPNVDFIGTTDNTDLAFRTNDIDRLRITDNGFIGIGNTTPVVDLHLGNGSTTPTYISGTPESQFIEGDLEVAGTIYGSLIGVITTTGFDPNGIFFADATGTMVNDNTEITWNPTDNSLTVNGTSTLNGLALLSSGLSVTGPVSITGVANIGNGANPITINGTSVTFDDTNLTPAITLTDADTGFTSGDTGIVDAINAAYEAATGSGDGLWAVRSGILYPANTVQDLSVGDSSSNAPFFFDSSANLLILTNTTAGDSFRVNDQATDTTPFIIDATGDVGIGTTNPTYKLEVIGDARLSNGSDLYIGTIGLNDTGTSNITSGASLIGVFDEFTWSGGGTVQQVLNDLDAQIATVAGDTHPAVALAGTANYLSLNAATQLLTQGAIDLTNTNNTSGALLTSRGGLGLDASTAPAGTLLLGTGTGLNIRTMGGDATIASNGTLTLANTGVTAATYGSSLGIPVLTVDSKGRIIAASTALANFEQTLTFNNPLTRSGTAISVDIATTGTTSTTASNSGLEIASDGLRLIGGCATNEILAWDAGNNRWKCSSASGIGGVTGTGVAGRVAFWNGTSGIASTQNLYWDNTQGRLAIGNSSPNYALDVSGDIYGTNLRAGTNLIVGGTALSSSASNAGSGAYMIGIFDEFDYSNSTNVQAVLNDLDSQISTNAGNTHPALQLAGTANYLSLNTGSQVLTQSAIDLTNANNTSGALLTSRGGLGVDASTAPAGTLAIGTGTGFNIRAIGGDATLASNGTLTLANTGVTAATYGSSTGIPIIQIDSKGRIISASTSPINASIDGAGELGYIPRFADANTLNIGTLYDNGSQIGLGTTNPSQSLD</sequence>
<evidence type="ECO:0000313" key="3">
    <source>
        <dbReference type="Proteomes" id="UP000526033"/>
    </source>
</evidence>
<dbReference type="SUPFAM" id="SSF46955">
    <property type="entry name" value="Putative DNA-binding domain"/>
    <property type="match status" value="1"/>
</dbReference>